<dbReference type="AlphaFoldDB" id="D0LJW2"/>
<dbReference type="InterPro" id="IPR036196">
    <property type="entry name" value="Ptyr_pPase_sf"/>
</dbReference>
<dbReference type="SUPFAM" id="SSF52788">
    <property type="entry name" value="Phosphotyrosine protein phosphatases I"/>
    <property type="match status" value="1"/>
</dbReference>
<feature type="domain" description="Phosphotyrosine protein phosphatase I" evidence="2">
    <location>
        <begin position="12"/>
        <end position="140"/>
    </location>
</feature>
<dbReference type="STRING" id="502025.Hoch_5994"/>
<dbReference type="SMART" id="SM00226">
    <property type="entry name" value="LMWPc"/>
    <property type="match status" value="1"/>
</dbReference>
<sequence length="142" mass="15536">MTQPPSPSSSRNGLLFLSEGVSSSSQMAEGLARYIGPAHLAYHSASLITAPLHPLAVKAMREIGVDISEYRVKQIGEVDLGEISTVVKLYKKKRGTPRLPAGILSLSWPVGEPAKAGGDEEELLHTFRRTRDQIRELISRLF</sequence>
<dbReference type="Proteomes" id="UP000001880">
    <property type="component" value="Chromosome"/>
</dbReference>
<dbReference type="PANTHER" id="PTHR43428">
    <property type="entry name" value="ARSENATE REDUCTASE"/>
    <property type="match status" value="1"/>
</dbReference>
<evidence type="ECO:0000256" key="1">
    <source>
        <dbReference type="ARBA" id="ARBA00022849"/>
    </source>
</evidence>
<dbReference type="PANTHER" id="PTHR43428:SF1">
    <property type="entry name" value="ARSENATE REDUCTASE"/>
    <property type="match status" value="1"/>
</dbReference>
<dbReference type="HOGENOM" id="CLU_071415_3_2_7"/>
<dbReference type="Gene3D" id="3.40.50.2300">
    <property type="match status" value="1"/>
</dbReference>
<name>D0LJW2_HALO1</name>
<dbReference type="eggNOG" id="COG0394">
    <property type="taxonomic scope" value="Bacteria"/>
</dbReference>
<proteinExistence type="predicted"/>
<keyword evidence="4" id="KW-1185">Reference proteome</keyword>
<evidence type="ECO:0000313" key="4">
    <source>
        <dbReference type="Proteomes" id="UP000001880"/>
    </source>
</evidence>
<evidence type="ECO:0000259" key="2">
    <source>
        <dbReference type="SMART" id="SM00226"/>
    </source>
</evidence>
<gene>
    <name evidence="3" type="ordered locus">Hoch_5994</name>
</gene>
<dbReference type="GO" id="GO:0046685">
    <property type="term" value="P:response to arsenic-containing substance"/>
    <property type="evidence" value="ECO:0007669"/>
    <property type="project" value="UniProtKB-KW"/>
</dbReference>
<evidence type="ECO:0000313" key="3">
    <source>
        <dbReference type="EMBL" id="ACY18469.1"/>
    </source>
</evidence>
<dbReference type="InterPro" id="IPR023485">
    <property type="entry name" value="Ptyr_pPase"/>
</dbReference>
<accession>D0LJW2</accession>
<keyword evidence="1" id="KW-0059">Arsenical resistance</keyword>
<organism evidence="3 4">
    <name type="scientific">Haliangium ochraceum (strain DSM 14365 / JCM 11303 / SMP-2)</name>
    <dbReference type="NCBI Taxonomy" id="502025"/>
    <lineage>
        <taxon>Bacteria</taxon>
        <taxon>Pseudomonadati</taxon>
        <taxon>Myxococcota</taxon>
        <taxon>Polyangia</taxon>
        <taxon>Haliangiales</taxon>
        <taxon>Kofleriaceae</taxon>
        <taxon>Haliangium</taxon>
    </lineage>
</organism>
<protein>
    <submittedName>
        <fullName evidence="3">Protein-tyrosine phosphatase, low molecular weight</fullName>
    </submittedName>
</protein>
<dbReference type="KEGG" id="hoh:Hoch_5994"/>
<dbReference type="EMBL" id="CP001804">
    <property type="protein sequence ID" value="ACY18469.1"/>
    <property type="molecule type" value="Genomic_DNA"/>
</dbReference>
<reference evidence="3 4" key="1">
    <citation type="journal article" date="2010" name="Stand. Genomic Sci.">
        <title>Complete genome sequence of Haliangium ochraceum type strain (SMP-2).</title>
        <authorList>
            <consortium name="US DOE Joint Genome Institute (JGI-PGF)"/>
            <person name="Ivanova N."/>
            <person name="Daum C."/>
            <person name="Lang E."/>
            <person name="Abt B."/>
            <person name="Kopitz M."/>
            <person name="Saunders E."/>
            <person name="Lapidus A."/>
            <person name="Lucas S."/>
            <person name="Glavina Del Rio T."/>
            <person name="Nolan M."/>
            <person name="Tice H."/>
            <person name="Copeland A."/>
            <person name="Cheng J.F."/>
            <person name="Chen F."/>
            <person name="Bruce D."/>
            <person name="Goodwin L."/>
            <person name="Pitluck S."/>
            <person name="Mavromatis K."/>
            <person name="Pati A."/>
            <person name="Mikhailova N."/>
            <person name="Chen A."/>
            <person name="Palaniappan K."/>
            <person name="Land M."/>
            <person name="Hauser L."/>
            <person name="Chang Y.J."/>
            <person name="Jeffries C.D."/>
            <person name="Detter J.C."/>
            <person name="Brettin T."/>
            <person name="Rohde M."/>
            <person name="Goker M."/>
            <person name="Bristow J."/>
            <person name="Markowitz V."/>
            <person name="Eisen J.A."/>
            <person name="Hugenholtz P."/>
            <person name="Kyrpides N.C."/>
            <person name="Klenk H.P."/>
        </authorList>
    </citation>
    <scope>NUCLEOTIDE SEQUENCE [LARGE SCALE GENOMIC DNA]</scope>
    <source>
        <strain evidence="4">DSM 14365 / CIP 107738 / JCM 11303 / AJ 13395 / SMP-2</strain>
    </source>
</reference>